<evidence type="ECO:0000256" key="12">
    <source>
        <dbReference type="ARBA" id="ARBA00038112"/>
    </source>
</evidence>
<evidence type="ECO:0000256" key="5">
    <source>
        <dbReference type="ARBA" id="ARBA00022723"/>
    </source>
</evidence>
<evidence type="ECO:0000256" key="4">
    <source>
        <dbReference type="ARBA" id="ARBA00022722"/>
    </source>
</evidence>
<keyword evidence="11" id="KW-0539">Nucleus</keyword>
<proteinExistence type="inferred from homology"/>
<dbReference type="OrthoDB" id="2959108at2759"/>
<evidence type="ECO:0000256" key="7">
    <source>
        <dbReference type="ARBA" id="ARBA00022763"/>
    </source>
</evidence>
<gene>
    <name evidence="18" type="ORF">OCBIM_22010124mg</name>
</gene>
<dbReference type="SMART" id="SM00484">
    <property type="entry name" value="XPGI"/>
    <property type="match status" value="1"/>
</dbReference>
<evidence type="ECO:0000256" key="14">
    <source>
        <dbReference type="ARBA" id="ARBA00070188"/>
    </source>
</evidence>
<keyword evidence="10" id="KW-0234">DNA repair</keyword>
<feature type="compositionally biased region" description="Low complexity" evidence="15">
    <location>
        <begin position="1081"/>
        <end position="1093"/>
    </location>
</feature>
<dbReference type="GO" id="GO:0046872">
    <property type="term" value="F:metal ion binding"/>
    <property type="evidence" value="ECO:0007669"/>
    <property type="project" value="UniProtKB-KW"/>
</dbReference>
<dbReference type="GO" id="GO:0008821">
    <property type="term" value="F:crossover junction DNA endonuclease activity"/>
    <property type="evidence" value="ECO:0007669"/>
    <property type="project" value="UniProtKB-ARBA"/>
</dbReference>
<dbReference type="SUPFAM" id="SSF88723">
    <property type="entry name" value="PIN domain-like"/>
    <property type="match status" value="1"/>
</dbReference>
<feature type="domain" description="XPG N-terminal" evidence="17">
    <location>
        <begin position="1"/>
        <end position="96"/>
    </location>
</feature>
<feature type="compositionally biased region" description="Polar residues" evidence="15">
    <location>
        <begin position="494"/>
        <end position="516"/>
    </location>
</feature>
<dbReference type="InterPro" id="IPR036279">
    <property type="entry name" value="5-3_exonuclease_C_sf"/>
</dbReference>
<dbReference type="Pfam" id="PF18704">
    <property type="entry name" value="Chromo_2"/>
    <property type="match status" value="1"/>
</dbReference>
<dbReference type="GO" id="GO:0005634">
    <property type="term" value="C:nucleus"/>
    <property type="evidence" value="ECO:0007669"/>
    <property type="project" value="UniProtKB-SubCell"/>
</dbReference>
<dbReference type="GO" id="GO:0017108">
    <property type="term" value="F:5'-flap endonuclease activity"/>
    <property type="evidence" value="ECO:0007669"/>
    <property type="project" value="UniProtKB-ARBA"/>
</dbReference>
<evidence type="ECO:0000256" key="9">
    <source>
        <dbReference type="ARBA" id="ARBA00022842"/>
    </source>
</evidence>
<dbReference type="Gene3D" id="1.10.150.20">
    <property type="entry name" value="5' to 3' exonuclease, C-terminal subdomain"/>
    <property type="match status" value="1"/>
</dbReference>
<keyword evidence="9" id="KW-0460">Magnesium</keyword>
<keyword evidence="4" id="KW-0540">Nuclease</keyword>
<evidence type="ECO:0000256" key="1">
    <source>
        <dbReference type="ARBA" id="ARBA00001946"/>
    </source>
</evidence>
<evidence type="ECO:0000313" key="18">
    <source>
        <dbReference type="EMBL" id="KOF90926.1"/>
    </source>
</evidence>
<dbReference type="InterPro" id="IPR041012">
    <property type="entry name" value="GEN_chromo"/>
</dbReference>
<keyword evidence="8" id="KW-0378">Hydrolase</keyword>
<dbReference type="STRING" id="37653.A0A0L8HNU5"/>
<dbReference type="InterPro" id="IPR006086">
    <property type="entry name" value="XPG-I_dom"/>
</dbReference>
<feature type="domain" description="XPG-I" evidence="16">
    <location>
        <begin position="127"/>
        <end position="198"/>
    </location>
</feature>
<feature type="compositionally biased region" description="Polar residues" evidence="15">
    <location>
        <begin position="551"/>
        <end position="575"/>
    </location>
</feature>
<evidence type="ECO:0000256" key="15">
    <source>
        <dbReference type="SAM" id="MobiDB-lite"/>
    </source>
</evidence>
<keyword evidence="5" id="KW-0479">Metal-binding</keyword>
<evidence type="ECO:0000256" key="11">
    <source>
        <dbReference type="ARBA" id="ARBA00023242"/>
    </source>
</evidence>
<accession>A0A0L8HNU5</accession>
<organism evidence="18">
    <name type="scientific">Octopus bimaculoides</name>
    <name type="common">California two-spotted octopus</name>
    <dbReference type="NCBI Taxonomy" id="37653"/>
    <lineage>
        <taxon>Eukaryota</taxon>
        <taxon>Metazoa</taxon>
        <taxon>Spiralia</taxon>
        <taxon>Lophotrochozoa</taxon>
        <taxon>Mollusca</taxon>
        <taxon>Cephalopoda</taxon>
        <taxon>Coleoidea</taxon>
        <taxon>Octopodiformes</taxon>
        <taxon>Octopoda</taxon>
        <taxon>Incirrata</taxon>
        <taxon>Octopodidae</taxon>
        <taxon>Octopus</taxon>
    </lineage>
</organism>
<reference evidence="18" key="1">
    <citation type="submission" date="2015-07" db="EMBL/GenBank/DDBJ databases">
        <title>MeaNS - Measles Nucleotide Surveillance Program.</title>
        <authorList>
            <person name="Tran T."/>
            <person name="Druce J."/>
        </authorList>
    </citation>
    <scope>NUCLEOTIDE SEQUENCE</scope>
    <source>
        <strain evidence="18">UCB-OBI-ISO-001</strain>
        <tissue evidence="18">Gonad</tissue>
    </source>
</reference>
<dbReference type="PRINTS" id="PR00853">
    <property type="entry name" value="XPGRADSUPER"/>
</dbReference>
<keyword evidence="7" id="KW-0227">DNA damage</keyword>
<dbReference type="SMART" id="SM00485">
    <property type="entry name" value="XPGN"/>
    <property type="match status" value="1"/>
</dbReference>
<dbReference type="Gene3D" id="3.40.50.1010">
    <property type="entry name" value="5'-nuclease"/>
    <property type="match status" value="1"/>
</dbReference>
<name>A0A0L8HNU5_OCTBM</name>
<dbReference type="KEGG" id="obi:106869487"/>
<dbReference type="CDD" id="cd09869">
    <property type="entry name" value="PIN_GEN1"/>
    <property type="match status" value="1"/>
</dbReference>
<dbReference type="SUPFAM" id="SSF47807">
    <property type="entry name" value="5' to 3' exonuclease, C-terminal subdomain"/>
    <property type="match status" value="1"/>
</dbReference>
<dbReference type="Pfam" id="PF00752">
    <property type="entry name" value="XPG_N"/>
    <property type="match status" value="1"/>
</dbReference>
<evidence type="ECO:0000256" key="6">
    <source>
        <dbReference type="ARBA" id="ARBA00022759"/>
    </source>
</evidence>
<dbReference type="PANTHER" id="PTHR11081">
    <property type="entry name" value="FLAP ENDONUCLEASE FAMILY MEMBER"/>
    <property type="match status" value="1"/>
</dbReference>
<evidence type="ECO:0000256" key="3">
    <source>
        <dbReference type="ARBA" id="ARBA00022553"/>
    </source>
</evidence>
<dbReference type="FunFam" id="3.40.50.1010:FF:000024">
    <property type="entry name" value="flap endonuclease GEN homolog 1"/>
    <property type="match status" value="1"/>
</dbReference>
<comment type="subcellular location">
    <subcellularLocation>
        <location evidence="2">Nucleus</location>
    </subcellularLocation>
</comment>
<evidence type="ECO:0000256" key="13">
    <source>
        <dbReference type="ARBA" id="ARBA00063132"/>
    </source>
</evidence>
<keyword evidence="3" id="KW-0597">Phosphoprotein</keyword>
<evidence type="ECO:0000259" key="16">
    <source>
        <dbReference type="SMART" id="SM00484"/>
    </source>
</evidence>
<dbReference type="InterPro" id="IPR006085">
    <property type="entry name" value="XPG_DNA_repair_N"/>
</dbReference>
<evidence type="ECO:0000256" key="10">
    <source>
        <dbReference type="ARBA" id="ARBA00023204"/>
    </source>
</evidence>
<keyword evidence="6" id="KW-0255">Endonuclease</keyword>
<evidence type="ECO:0000259" key="17">
    <source>
        <dbReference type="SMART" id="SM00485"/>
    </source>
</evidence>
<feature type="region of interest" description="Disordered" evidence="15">
    <location>
        <begin position="541"/>
        <end position="575"/>
    </location>
</feature>
<dbReference type="EMBL" id="KQ417645">
    <property type="protein sequence ID" value="KOF90926.1"/>
    <property type="molecule type" value="Genomic_DNA"/>
</dbReference>
<dbReference type="GO" id="GO:0006281">
    <property type="term" value="P:DNA repair"/>
    <property type="evidence" value="ECO:0007669"/>
    <property type="project" value="UniProtKB-KW"/>
</dbReference>
<comment type="similarity">
    <text evidence="12">Belongs to the XPG/RAD2 endonuclease family. GEN subfamily.</text>
</comment>
<dbReference type="PANTHER" id="PTHR11081:SF70">
    <property type="entry name" value="FLAP ENDONUCLEASE GEN HOMOLOG 1"/>
    <property type="match status" value="1"/>
</dbReference>
<dbReference type="InterPro" id="IPR029060">
    <property type="entry name" value="PIN-like_dom_sf"/>
</dbReference>
<dbReference type="Pfam" id="PF00867">
    <property type="entry name" value="XPG_I"/>
    <property type="match status" value="1"/>
</dbReference>
<dbReference type="FunFam" id="1.10.150.20:FF:000030">
    <property type="entry name" value="Flap endonuclease GEN-like 1"/>
    <property type="match status" value="1"/>
</dbReference>
<evidence type="ECO:0000256" key="8">
    <source>
        <dbReference type="ARBA" id="ARBA00022801"/>
    </source>
</evidence>
<dbReference type="GO" id="GO:0000400">
    <property type="term" value="F:four-way junction DNA binding"/>
    <property type="evidence" value="ECO:0007669"/>
    <property type="project" value="UniProtKB-ARBA"/>
</dbReference>
<sequence>MGVTYLWPVLDPVKKRLPLSSLRGQRLAVDLSIWICESQGVMQLERVTPKPFLRNLFFRVSHLLHSGIDLVFIIDGCAPELKAETMRKRQNECFLYGKSSQNNFPPRKSTKRSHLNAYVKKCCELLDCLGVPYLESQGEAEAYCAFLNKHGVVDACITDDGDAFLYGAQKIYRNISVDPKDPHVESYTMQDIEQQLPLTQEKLVAFALLTGCDYQPKGIPQVGVETTLKLLMALTNRDVLSRFRQWHSMKSSDCCCGIERSVWEKACKLPGFPSEQIIEEFLVSKDVLPKNDLQWKSPDMKKFENFVAVNLEWPKDYAVQKILPLLTRWIMLETVSLVTTKTRELYLTPVKILKNRVCKGVQSVEMEWKISGSDENEAYVTVEDREMVGQCFPDLLEQFSQKLNKKTKTKPASRISSKTKKTRAKENSALTQQVLLLNMEGLTLKPNKAATQKAVKGASEELPVKREKHTGTFACEQVLSTFNEKSIRNCLSSVSQNEEPSSGARVTNLNCNNTESSEPDTSDDEYLPLKERIKNSCVQIQNHKPKKEMSRTSLLPSFTNSIKSEPNSETYSKSRNQIRNCTSVSMCSDQQTNTISHGASITESIDLRGKSYSSCPEIDSSNDEDSDDSLFLPVSQKLLSRYQISGESQNEDNFQSNQCLPLNSSQIPCDDSIKINHCERMEELNKSTEFSQKFQDNSAEHFDNSQLSKTAEITEQFFLLNVNEVEVLSSNHSGMVSMATLQQSKDTVERSFGTDAKQLCTDTVERSFSTDATQVCKDTTKRSFGTDATQLCRDTIKKSTDTTQVCTDIIKRSFSTDATQLCTGTVERSFSTDATQLCTDTVERSFSTDATQLCTDTVERSFSTDATQLCMDTVERSFSTDATQLCTDPVERSFCTDATLPCTGIVTDATQLCTNTLEVPSQTDATQPLAENQSLYPPIKDGSRLLTKVTKFYSTGDFSFHDVQDDPCRSFSPNLKTSLNESLQHGNCSITISNYSINGEDNAALLFCNSTSVCNTISDINNHFQIPEDSSMLFMDNKKSVVEKPKFLRRSSESVVGKLGSNLNSKDSEPIVIEDDDDNSNNDNNKNNNDNNNIIDFVNSSSPDQVLKNSSLISNHCLNPTKTETASQHLENLSESQSDITVSKNTVVEFHGSKTPGGDLVMQELPVFNKDPEEDAIPYSSFEDNSSIMDAVYNLTPESLNSFSESRVGNFELISSLLDNSSESKLDSDSPKISENMKTHIFNSTTNSGYKHQMEIKYSCRKNSLTNLPKNSRFILSPYISSVEKTLSPLKSLNNDASFSYNTTVGSNEMSGAVPNSFASVLQENLRTGFNNKLVFKSSKESAGLENENTKLKSLHEGNISSLSCENIHSSPNQTSFLQGGSSTYEEMSYLSGFDDSFSPFDVTKTITLRSINQNKPVKCCWDYLNLSLNSSDNSDDTFDNYKSSVKMNTDVDLKDSCDTDDSKLESKLNPASPLPLVMRLGKHFNAQRIRNFKK</sequence>
<comment type="cofactor">
    <cofactor evidence="1">
        <name>Mg(2+)</name>
        <dbReference type="ChEBI" id="CHEBI:18420"/>
    </cofactor>
</comment>
<dbReference type="InterPro" id="IPR006084">
    <property type="entry name" value="XPG/Rad2"/>
</dbReference>
<evidence type="ECO:0000256" key="2">
    <source>
        <dbReference type="ARBA" id="ARBA00004123"/>
    </source>
</evidence>
<feature type="region of interest" description="Disordered" evidence="15">
    <location>
        <begin position="1058"/>
        <end position="1093"/>
    </location>
</feature>
<comment type="subunit">
    <text evidence="13">Largely monomeric, dimerizes on the Holliday junction and the first nick occurs upon dimerization at the junction.</text>
</comment>
<feature type="region of interest" description="Disordered" evidence="15">
    <location>
        <begin position="494"/>
        <end position="524"/>
    </location>
</feature>
<protein>
    <recommendedName>
        <fullName evidence="14">Flap endonuclease GEN homolog 1</fullName>
    </recommendedName>
</protein>